<organism evidence="5 6">
    <name type="scientific">Ascodesmis nigricans</name>
    <dbReference type="NCBI Taxonomy" id="341454"/>
    <lineage>
        <taxon>Eukaryota</taxon>
        <taxon>Fungi</taxon>
        <taxon>Dikarya</taxon>
        <taxon>Ascomycota</taxon>
        <taxon>Pezizomycotina</taxon>
        <taxon>Pezizomycetes</taxon>
        <taxon>Pezizales</taxon>
        <taxon>Ascodesmidaceae</taxon>
        <taxon>Ascodesmis</taxon>
    </lineage>
</organism>
<feature type="domain" description="DUF7137" evidence="4">
    <location>
        <begin position="111"/>
        <end position="242"/>
    </location>
</feature>
<keyword evidence="6" id="KW-1185">Reference proteome</keyword>
<feature type="chain" id="PRO_5020540445" description="DUF7137 domain-containing protein" evidence="3">
    <location>
        <begin position="21"/>
        <end position="285"/>
    </location>
</feature>
<dbReference type="Pfam" id="PF23585">
    <property type="entry name" value="DUF7137"/>
    <property type="match status" value="1"/>
</dbReference>
<proteinExistence type="predicted"/>
<sequence length="285" mass="31383">MRSHQLVGALLLTLVGASLSNPDARPTRTTDLLRREALAQEPTRGVGDPIQGETEPVDEEEEEDSKTTKKSDAKETSKATGTKKEDDDEPTETDKSDDKKKTTKTTKIPATAQVGVVNLETPGIFDPFSYYPIGETLTFGWNYTNLIVTPTAINVEAHIAELGNQYFPITMNASGSLTKAEWDTGEYQKNALAKLPDATYTLVISDASRGRRDVAPAGYLGTFQNHRFALYTPKQAQSYNEFKNSNPDYFKSSAIGAFDPRMIRVYVAMASIATLSFTVFLTRAF</sequence>
<feature type="transmembrane region" description="Helical" evidence="2">
    <location>
        <begin position="263"/>
        <end position="282"/>
    </location>
</feature>
<feature type="compositionally biased region" description="Acidic residues" evidence="1">
    <location>
        <begin position="55"/>
        <end position="64"/>
    </location>
</feature>
<keyword evidence="2" id="KW-0812">Transmembrane</keyword>
<accession>A0A4V3SJH4</accession>
<protein>
    <recommendedName>
        <fullName evidence="4">DUF7137 domain-containing protein</fullName>
    </recommendedName>
</protein>
<evidence type="ECO:0000256" key="2">
    <source>
        <dbReference type="SAM" id="Phobius"/>
    </source>
</evidence>
<feature type="region of interest" description="Disordered" evidence="1">
    <location>
        <begin position="38"/>
        <end position="105"/>
    </location>
</feature>
<dbReference type="PANTHER" id="PTHR42028">
    <property type="entry name" value="CHROMOSOME 1, WHOLE GENOME SHOTGUN SEQUENCE"/>
    <property type="match status" value="1"/>
</dbReference>
<reference evidence="5 6" key="1">
    <citation type="submission" date="2019-04" db="EMBL/GenBank/DDBJ databases">
        <title>Comparative genomics and transcriptomics to analyze fruiting body development in filamentous ascomycetes.</title>
        <authorList>
            <consortium name="DOE Joint Genome Institute"/>
            <person name="Lutkenhaus R."/>
            <person name="Traeger S."/>
            <person name="Breuer J."/>
            <person name="Kuo A."/>
            <person name="Lipzen A."/>
            <person name="Pangilinan J."/>
            <person name="Dilworth D."/>
            <person name="Sandor L."/>
            <person name="Poggeler S."/>
            <person name="Barry K."/>
            <person name="Grigoriev I.V."/>
            <person name="Nowrousian M."/>
        </authorList>
    </citation>
    <scope>NUCLEOTIDE SEQUENCE [LARGE SCALE GENOMIC DNA]</scope>
    <source>
        <strain evidence="5 6">CBS 389.68</strain>
    </source>
</reference>
<dbReference type="EMBL" id="ML220113">
    <property type="protein sequence ID" value="TGZ83995.1"/>
    <property type="molecule type" value="Genomic_DNA"/>
</dbReference>
<feature type="compositionally biased region" description="Basic and acidic residues" evidence="1">
    <location>
        <begin position="65"/>
        <end position="85"/>
    </location>
</feature>
<evidence type="ECO:0000256" key="3">
    <source>
        <dbReference type="SAM" id="SignalP"/>
    </source>
</evidence>
<evidence type="ECO:0000259" key="4">
    <source>
        <dbReference type="Pfam" id="PF23585"/>
    </source>
</evidence>
<dbReference type="STRING" id="341454.A0A4V3SJH4"/>
<dbReference type="Proteomes" id="UP000298138">
    <property type="component" value="Unassembled WGS sequence"/>
</dbReference>
<keyword evidence="2" id="KW-1133">Transmembrane helix</keyword>
<feature type="signal peptide" evidence="3">
    <location>
        <begin position="1"/>
        <end position="20"/>
    </location>
</feature>
<evidence type="ECO:0000313" key="5">
    <source>
        <dbReference type="EMBL" id="TGZ83995.1"/>
    </source>
</evidence>
<keyword evidence="2" id="KW-0472">Membrane</keyword>
<keyword evidence="3" id="KW-0732">Signal</keyword>
<dbReference type="OrthoDB" id="2435509at2759"/>
<evidence type="ECO:0000256" key="1">
    <source>
        <dbReference type="SAM" id="MobiDB-lite"/>
    </source>
</evidence>
<evidence type="ECO:0000313" key="6">
    <source>
        <dbReference type="Proteomes" id="UP000298138"/>
    </source>
</evidence>
<gene>
    <name evidence="5" type="ORF">EX30DRAFT_338572</name>
</gene>
<dbReference type="PANTHER" id="PTHR42028:SF1">
    <property type="entry name" value="YALI0E30657P"/>
    <property type="match status" value="1"/>
</dbReference>
<dbReference type="InterPro" id="IPR055561">
    <property type="entry name" value="DUF7137"/>
</dbReference>
<dbReference type="AlphaFoldDB" id="A0A4V3SJH4"/>
<name>A0A4V3SJH4_9PEZI</name>
<dbReference type="InParanoid" id="A0A4V3SJH4"/>